<keyword evidence="6" id="KW-1185">Reference proteome</keyword>
<gene>
    <name evidence="5" type="ORF">L602_002900000060</name>
</gene>
<dbReference type="EMBL" id="VLJN01000022">
    <property type="protein sequence ID" value="TWG84067.1"/>
    <property type="molecule type" value="Genomic_DNA"/>
</dbReference>
<comment type="caution">
    <text evidence="5">The sequence shown here is derived from an EMBL/GenBank/DDBJ whole genome shotgun (WGS) entry which is preliminary data.</text>
</comment>
<dbReference type="EC" id="2.1.1.-" evidence="4"/>
<keyword evidence="3 5" id="KW-0808">Transferase</keyword>
<dbReference type="SUPFAM" id="SSF53335">
    <property type="entry name" value="S-adenosyl-L-methionine-dependent methyltransferases"/>
    <property type="match status" value="1"/>
</dbReference>
<dbReference type="InterPro" id="IPR007213">
    <property type="entry name" value="Ppm1/Ppm2/Tcmp"/>
</dbReference>
<sequence>MIPPSTESAPPPAAGQPTRTAVAMAIARAVHQLLDEPIVLDDPLALPSLGPELAQAVRDDPFRYNDPMARTLRAAVVARSMVAEHALACAAAAGVRRCVLLGAGLETLSLRAPHAATGMRYLELDHPDTQAWKLALLREAGLSMGPHATLVGVDLQQQRLDAALREAGLRDDEAACFIWLGVTPYLTEAAIEAVLANAAARPAGTSIVFDYRVDPSVLPPWEAMMSAQFEQQVAALGEPWRSAWRPDRLADRLLSMGFTQVDSFDAHALNARYFPRRKDGLQTVDGGLRLITARVGP</sequence>
<protein>
    <recommendedName>
        <fullName evidence="4">S-adenosyl-L-methionine-dependent methyltransferase</fullName>
        <ecNumber evidence="4">2.1.1.-</ecNumber>
    </recommendedName>
</protein>
<keyword evidence="2 4" id="KW-0489">Methyltransferase</keyword>
<dbReference type="Pfam" id="PF04072">
    <property type="entry name" value="LCM"/>
    <property type="match status" value="1"/>
</dbReference>
<dbReference type="Gene3D" id="3.40.50.150">
    <property type="entry name" value="Vaccinia Virus protein VP39"/>
    <property type="match status" value="1"/>
</dbReference>
<name>A0A562BFU0_9BURK</name>
<evidence type="ECO:0000256" key="4">
    <source>
        <dbReference type="RuleBase" id="RU362030"/>
    </source>
</evidence>
<evidence type="ECO:0000313" key="5">
    <source>
        <dbReference type="EMBL" id="TWG84067.1"/>
    </source>
</evidence>
<evidence type="ECO:0000256" key="3">
    <source>
        <dbReference type="ARBA" id="ARBA00022679"/>
    </source>
</evidence>
<proteinExistence type="inferred from homology"/>
<dbReference type="NCBIfam" id="TIGR00027">
    <property type="entry name" value="mthyl_TIGR00027"/>
    <property type="match status" value="1"/>
</dbReference>
<organism evidence="5 6">
    <name type="scientific">Cupriavidus gilardii J11</name>
    <dbReference type="NCBI Taxonomy" id="936133"/>
    <lineage>
        <taxon>Bacteria</taxon>
        <taxon>Pseudomonadati</taxon>
        <taxon>Pseudomonadota</taxon>
        <taxon>Betaproteobacteria</taxon>
        <taxon>Burkholderiales</taxon>
        <taxon>Burkholderiaceae</taxon>
        <taxon>Cupriavidus</taxon>
    </lineage>
</organism>
<evidence type="ECO:0000313" key="6">
    <source>
        <dbReference type="Proteomes" id="UP000318141"/>
    </source>
</evidence>
<keyword evidence="4" id="KW-0949">S-adenosyl-L-methionine</keyword>
<dbReference type="InterPro" id="IPR011610">
    <property type="entry name" value="SAM_mthyl_Trfase_ML2640-like"/>
</dbReference>
<accession>A0A562BFU0</accession>
<evidence type="ECO:0000256" key="2">
    <source>
        <dbReference type="ARBA" id="ARBA00022603"/>
    </source>
</evidence>
<dbReference type="AlphaFoldDB" id="A0A562BFU0"/>
<dbReference type="OrthoDB" id="9806164at2"/>
<reference evidence="5 6" key="1">
    <citation type="submission" date="2019-07" db="EMBL/GenBank/DDBJ databases">
        <title>Genome sequencing of lignin-degrading bacterial isolates.</title>
        <authorList>
            <person name="Gladden J."/>
        </authorList>
    </citation>
    <scope>NUCLEOTIDE SEQUENCE [LARGE SCALE GENOMIC DNA]</scope>
    <source>
        <strain evidence="5 6">J11</strain>
    </source>
</reference>
<dbReference type="Proteomes" id="UP000318141">
    <property type="component" value="Unassembled WGS sequence"/>
</dbReference>
<dbReference type="PANTHER" id="PTHR43619">
    <property type="entry name" value="S-ADENOSYL-L-METHIONINE-DEPENDENT METHYLTRANSFERASE YKTD-RELATED"/>
    <property type="match status" value="1"/>
</dbReference>
<dbReference type="GO" id="GO:0008168">
    <property type="term" value="F:methyltransferase activity"/>
    <property type="evidence" value="ECO:0007669"/>
    <property type="project" value="UniProtKB-UniRule"/>
</dbReference>
<dbReference type="InterPro" id="IPR029063">
    <property type="entry name" value="SAM-dependent_MTases_sf"/>
</dbReference>
<dbReference type="GO" id="GO:0032259">
    <property type="term" value="P:methylation"/>
    <property type="evidence" value="ECO:0007669"/>
    <property type="project" value="UniProtKB-KW"/>
</dbReference>
<dbReference type="PANTHER" id="PTHR43619:SF2">
    <property type="entry name" value="S-ADENOSYL-L-METHIONINE-DEPENDENT METHYLTRANSFERASES SUPERFAMILY PROTEIN"/>
    <property type="match status" value="1"/>
</dbReference>
<comment type="similarity">
    <text evidence="1 4">Belongs to the UPF0677 family.</text>
</comment>
<comment type="function">
    <text evidence="4">Exhibits S-adenosyl-L-methionine-dependent methyltransferase activity.</text>
</comment>
<evidence type="ECO:0000256" key="1">
    <source>
        <dbReference type="ARBA" id="ARBA00008138"/>
    </source>
</evidence>